<evidence type="ECO:0000313" key="2">
    <source>
        <dbReference type="EMBL" id="GAB38352.1"/>
    </source>
</evidence>
<comment type="caution">
    <text evidence="2">The sequence shown here is derived from an EMBL/GenBank/DDBJ whole genome shotgun (WGS) entry which is preliminary data.</text>
</comment>
<dbReference type="InterPro" id="IPR044992">
    <property type="entry name" value="ChyE-like"/>
</dbReference>
<dbReference type="CDD" id="cd01741">
    <property type="entry name" value="GATase1_1"/>
    <property type="match status" value="1"/>
</dbReference>
<feature type="domain" description="Glutamine amidotransferase" evidence="1">
    <location>
        <begin position="14"/>
        <end position="177"/>
    </location>
</feature>
<evidence type="ECO:0000313" key="3">
    <source>
        <dbReference type="Proteomes" id="UP000005845"/>
    </source>
</evidence>
<dbReference type="Gene3D" id="3.40.50.880">
    <property type="match status" value="1"/>
</dbReference>
<dbReference type="SUPFAM" id="SSF52317">
    <property type="entry name" value="Class I glutamine amidotransferase-like"/>
    <property type="match status" value="1"/>
</dbReference>
<dbReference type="EMBL" id="BAFC01000044">
    <property type="protein sequence ID" value="GAB38352.1"/>
    <property type="molecule type" value="Genomic_DNA"/>
</dbReference>
<evidence type="ECO:0000259" key="1">
    <source>
        <dbReference type="Pfam" id="PF00117"/>
    </source>
</evidence>
<gene>
    <name evidence="2" type="ORF">GOSPT_044_00090</name>
</gene>
<dbReference type="eggNOG" id="COG0518">
    <property type="taxonomic scope" value="Bacteria"/>
</dbReference>
<dbReference type="InterPro" id="IPR017926">
    <property type="entry name" value="GATASE"/>
</dbReference>
<dbReference type="PANTHER" id="PTHR42695:SF5">
    <property type="entry name" value="GLUTAMINE AMIDOTRANSFERASE YLR126C-RELATED"/>
    <property type="match status" value="1"/>
</dbReference>
<dbReference type="Proteomes" id="UP000005845">
    <property type="component" value="Unassembled WGS sequence"/>
</dbReference>
<name>H5TXZ4_9ACTN</name>
<dbReference type="PROSITE" id="PS51273">
    <property type="entry name" value="GATASE_TYPE_1"/>
    <property type="match status" value="1"/>
</dbReference>
<sequence>MGQRALAVMHGVIPDEQRTILGSLLPAMENRGFTVEIVGVDDLDSVDLAGLAFICVTGSPDSVYDEKLNWVAPERQFLQQADAASVPILGVCFGGQILASALGGSVSPSPRPEHGFTEIDTTRPELVSAGPWMEFHHDTITPPDNAEVIARTEHNVQAFTVRRHLGLQFHPEITPECFDAWRIGFTTRKRPIGESGVDIAAVAADIRRRAAAAAADADELLGRFLIHAGVTAPVA</sequence>
<dbReference type="InterPro" id="IPR029062">
    <property type="entry name" value="Class_I_gatase-like"/>
</dbReference>
<keyword evidence="3" id="KW-1185">Reference proteome</keyword>
<proteinExistence type="predicted"/>
<dbReference type="GO" id="GO:0005829">
    <property type="term" value="C:cytosol"/>
    <property type="evidence" value="ECO:0007669"/>
    <property type="project" value="TreeGrafter"/>
</dbReference>
<reference evidence="2 3" key="1">
    <citation type="submission" date="2012-02" db="EMBL/GenBank/DDBJ databases">
        <title>Whole genome shotgun sequence of Gordonia sputi NBRC 100414.</title>
        <authorList>
            <person name="Yoshida I."/>
            <person name="Hosoyama A."/>
            <person name="Tsuchikane K."/>
            <person name="Katsumata H."/>
            <person name="Yamazaki S."/>
            <person name="Fujita N."/>
        </authorList>
    </citation>
    <scope>NUCLEOTIDE SEQUENCE [LARGE SCALE GENOMIC DNA]</scope>
    <source>
        <strain evidence="2 3">NBRC 100414</strain>
    </source>
</reference>
<dbReference type="Pfam" id="PF00117">
    <property type="entry name" value="GATase"/>
    <property type="match status" value="1"/>
</dbReference>
<accession>H5TXZ4</accession>
<dbReference type="AlphaFoldDB" id="H5TXZ4"/>
<dbReference type="RefSeq" id="WP_005204029.1">
    <property type="nucleotide sequence ID" value="NZ_BAFC01000044.1"/>
</dbReference>
<protein>
    <recommendedName>
        <fullName evidence="1">Glutamine amidotransferase domain-containing protein</fullName>
    </recommendedName>
</protein>
<dbReference type="PANTHER" id="PTHR42695">
    <property type="entry name" value="GLUTAMINE AMIDOTRANSFERASE YLR126C-RELATED"/>
    <property type="match status" value="1"/>
</dbReference>
<organism evidence="2 3">
    <name type="scientific">Gordonia sputi NBRC 100414</name>
    <dbReference type="NCBI Taxonomy" id="1089453"/>
    <lineage>
        <taxon>Bacteria</taxon>
        <taxon>Bacillati</taxon>
        <taxon>Actinomycetota</taxon>
        <taxon>Actinomycetes</taxon>
        <taxon>Mycobacteriales</taxon>
        <taxon>Gordoniaceae</taxon>
        <taxon>Gordonia</taxon>
    </lineage>
</organism>